<protein>
    <recommendedName>
        <fullName evidence="4">Biopolymer transporter ExbD</fullName>
    </recommendedName>
</protein>
<keyword evidence="1" id="KW-0812">Transmembrane</keyword>
<evidence type="ECO:0000313" key="2">
    <source>
        <dbReference type="EMBL" id="MBA6154153.1"/>
    </source>
</evidence>
<gene>
    <name evidence="2" type="ORF">H3Z82_15615</name>
</gene>
<organism evidence="2 3">
    <name type="scientific">Gelidibacter maritimus</name>
    <dbReference type="NCBI Taxonomy" id="2761487"/>
    <lineage>
        <taxon>Bacteria</taxon>
        <taxon>Pseudomonadati</taxon>
        <taxon>Bacteroidota</taxon>
        <taxon>Flavobacteriia</taxon>
        <taxon>Flavobacteriales</taxon>
        <taxon>Flavobacteriaceae</taxon>
        <taxon>Gelidibacter</taxon>
    </lineage>
</organism>
<comment type="caution">
    <text evidence="2">The sequence shown here is derived from an EMBL/GenBank/DDBJ whole genome shotgun (WGS) entry which is preliminary data.</text>
</comment>
<evidence type="ECO:0000256" key="1">
    <source>
        <dbReference type="SAM" id="Phobius"/>
    </source>
</evidence>
<name>A0A7W2R4X4_9FLAO</name>
<feature type="transmembrane region" description="Helical" evidence="1">
    <location>
        <begin position="12"/>
        <end position="33"/>
    </location>
</feature>
<keyword evidence="3" id="KW-1185">Reference proteome</keyword>
<dbReference type="EMBL" id="JACGLT010000015">
    <property type="protein sequence ID" value="MBA6154153.1"/>
    <property type="molecule type" value="Genomic_DNA"/>
</dbReference>
<dbReference type="Proteomes" id="UP000541857">
    <property type="component" value="Unassembled WGS sequence"/>
</dbReference>
<keyword evidence="1" id="KW-1133">Transmembrane helix</keyword>
<reference evidence="2 3" key="1">
    <citation type="submission" date="2020-07" db="EMBL/GenBank/DDBJ databases">
        <title>Bacterium isolated from marine sediment.</title>
        <authorList>
            <person name="Shang D."/>
        </authorList>
    </citation>
    <scope>NUCLEOTIDE SEQUENCE [LARGE SCALE GENOMIC DNA]</scope>
    <source>
        <strain evidence="2 3">F6074</strain>
    </source>
</reference>
<dbReference type="AlphaFoldDB" id="A0A7W2R4X4"/>
<accession>A0A7W2R4X4</accession>
<evidence type="ECO:0000313" key="3">
    <source>
        <dbReference type="Proteomes" id="UP000541857"/>
    </source>
</evidence>
<proteinExistence type="predicted"/>
<sequence length="73" mass="8215">MRHSQKPAPLINAGFAAETAFFFMIFFLVATTVSDDKDIHRKLSTEYPLGTDCAAEINEHNFENSRQAPQTLL</sequence>
<keyword evidence="1" id="KW-0472">Membrane</keyword>
<evidence type="ECO:0008006" key="4">
    <source>
        <dbReference type="Google" id="ProtNLM"/>
    </source>
</evidence>
<dbReference type="RefSeq" id="WP_182206434.1">
    <property type="nucleotide sequence ID" value="NZ_JACGLT010000015.1"/>
</dbReference>